<evidence type="ECO:0000259" key="8">
    <source>
        <dbReference type="PROSITE" id="PS52004"/>
    </source>
</evidence>
<dbReference type="PROSITE" id="PS50075">
    <property type="entry name" value="CARRIER"/>
    <property type="match status" value="2"/>
</dbReference>
<dbReference type="Proteomes" id="UP000239874">
    <property type="component" value="Unassembled WGS sequence"/>
</dbReference>
<evidence type="ECO:0000313" key="10">
    <source>
        <dbReference type="EMBL" id="PPJ30090.1"/>
    </source>
</evidence>
<dbReference type="InterPro" id="IPR016035">
    <property type="entry name" value="Acyl_Trfase/lysoPLipase"/>
</dbReference>
<dbReference type="SMART" id="SM00822">
    <property type="entry name" value="PKS_KR"/>
    <property type="match status" value="1"/>
</dbReference>
<dbReference type="Gene3D" id="3.10.129.110">
    <property type="entry name" value="Polyketide synthase dehydratase"/>
    <property type="match status" value="1"/>
</dbReference>
<evidence type="ECO:0000256" key="3">
    <source>
        <dbReference type="ARBA" id="ARBA00022679"/>
    </source>
</evidence>
<gene>
    <name evidence="10" type="ORF">C5E45_33970</name>
</gene>
<evidence type="ECO:0000256" key="6">
    <source>
        <dbReference type="SAM" id="MobiDB-lite"/>
    </source>
</evidence>
<dbReference type="GO" id="GO:0004315">
    <property type="term" value="F:3-oxoacyl-[acyl-carrier-protein] synthase activity"/>
    <property type="evidence" value="ECO:0007669"/>
    <property type="project" value="InterPro"/>
</dbReference>
<dbReference type="InterPro" id="IPR020841">
    <property type="entry name" value="PKS_Beta-ketoAc_synthase_dom"/>
</dbReference>
<feature type="domain" description="Ketosynthase family 3 (KS3)" evidence="8">
    <location>
        <begin position="22"/>
        <end position="426"/>
    </location>
</feature>
<accession>A0A2S6A9V5</accession>
<dbReference type="InterPro" id="IPR001227">
    <property type="entry name" value="Ac_transferase_dom_sf"/>
</dbReference>
<dbReference type="InterPro" id="IPR049900">
    <property type="entry name" value="PKS_mFAS_DH"/>
</dbReference>
<dbReference type="InterPro" id="IPR006162">
    <property type="entry name" value="Ppantetheine_attach_site"/>
</dbReference>
<dbReference type="Pfam" id="PF00698">
    <property type="entry name" value="Acyl_transf_1"/>
    <property type="match status" value="2"/>
</dbReference>
<dbReference type="Pfam" id="PF00550">
    <property type="entry name" value="PP-binding"/>
    <property type="match status" value="2"/>
</dbReference>
<dbReference type="SUPFAM" id="SSF53901">
    <property type="entry name" value="Thiolase-like"/>
    <property type="match status" value="2"/>
</dbReference>
<feature type="domain" description="Ketosynthase family 3 (KS3)" evidence="8">
    <location>
        <begin position="1027"/>
        <end position="1446"/>
    </location>
</feature>
<evidence type="ECO:0000256" key="4">
    <source>
        <dbReference type="ARBA" id="ARBA00023315"/>
    </source>
</evidence>
<organism evidence="10 11">
    <name type="scientific">Nocardia nova</name>
    <dbReference type="NCBI Taxonomy" id="37330"/>
    <lineage>
        <taxon>Bacteria</taxon>
        <taxon>Bacillati</taxon>
        <taxon>Actinomycetota</taxon>
        <taxon>Actinomycetes</taxon>
        <taxon>Mycobacteriales</taxon>
        <taxon>Nocardiaceae</taxon>
        <taxon>Nocardia</taxon>
    </lineage>
</organism>
<name>A0A2S6A9V5_9NOCA</name>
<feature type="active site" description="Proton acceptor; for dehydratase activity" evidence="5">
    <location>
        <position position="1925"/>
    </location>
</feature>
<feature type="active site" description="Proton donor; for dehydratase activity" evidence="5">
    <location>
        <position position="2084"/>
    </location>
</feature>
<dbReference type="InterPro" id="IPR016039">
    <property type="entry name" value="Thiolase-like"/>
</dbReference>
<dbReference type="InterPro" id="IPR032821">
    <property type="entry name" value="PKS_assoc"/>
</dbReference>
<feature type="compositionally biased region" description="Acidic residues" evidence="6">
    <location>
        <begin position="2751"/>
        <end position="2773"/>
    </location>
</feature>
<keyword evidence="1" id="KW-0596">Phosphopantetheine</keyword>
<dbReference type="EMBL" id="PSZC01000046">
    <property type="protein sequence ID" value="PPJ30090.1"/>
    <property type="molecule type" value="Genomic_DNA"/>
</dbReference>
<feature type="domain" description="Carrier" evidence="7">
    <location>
        <begin position="929"/>
        <end position="1004"/>
    </location>
</feature>
<feature type="domain" description="PKS/mFAS DH" evidence="9">
    <location>
        <begin position="1894"/>
        <end position="2161"/>
    </location>
</feature>
<dbReference type="Pfam" id="PF00109">
    <property type="entry name" value="ketoacyl-synt"/>
    <property type="match status" value="2"/>
</dbReference>
<dbReference type="InterPro" id="IPR036291">
    <property type="entry name" value="NAD(P)-bd_dom_sf"/>
</dbReference>
<dbReference type="CDD" id="cd00833">
    <property type="entry name" value="PKS"/>
    <property type="match status" value="2"/>
</dbReference>
<dbReference type="RefSeq" id="WP_104379391.1">
    <property type="nucleotide sequence ID" value="NZ_PSZC01000046.1"/>
</dbReference>
<dbReference type="InterPro" id="IPR016036">
    <property type="entry name" value="Malonyl_transacylase_ACP-bd"/>
</dbReference>
<dbReference type="PROSITE" id="PS52019">
    <property type="entry name" value="PKS_MFAS_DH"/>
    <property type="match status" value="1"/>
</dbReference>
<dbReference type="Pfam" id="PF21089">
    <property type="entry name" value="PKS_DH_N"/>
    <property type="match status" value="1"/>
</dbReference>
<dbReference type="SMART" id="SM00823">
    <property type="entry name" value="PKS_PP"/>
    <property type="match status" value="2"/>
</dbReference>
<reference evidence="10 11" key="1">
    <citation type="submission" date="2018-02" db="EMBL/GenBank/DDBJ databases">
        <title>8 Nocardia nova and 1 Nocardia cyriacigeorgica strain used for evolution to TMP-SMX.</title>
        <authorList>
            <person name="Mehta H."/>
            <person name="Weng J."/>
            <person name="Shamoo Y."/>
        </authorList>
    </citation>
    <scope>NUCLEOTIDE SEQUENCE [LARGE SCALE GENOMIC DNA]</scope>
    <source>
        <strain evidence="10 11">MDA3139</strain>
    </source>
</reference>
<feature type="region of interest" description="Disordered" evidence="6">
    <location>
        <begin position="882"/>
        <end position="904"/>
    </location>
</feature>
<dbReference type="PROSITE" id="PS52004">
    <property type="entry name" value="KS3_2"/>
    <property type="match status" value="2"/>
</dbReference>
<dbReference type="Gene3D" id="3.30.70.3290">
    <property type="match status" value="2"/>
</dbReference>
<dbReference type="InterPro" id="IPR049551">
    <property type="entry name" value="PKS_DH_C"/>
</dbReference>
<dbReference type="SUPFAM" id="SSF51735">
    <property type="entry name" value="NAD(P)-binding Rossmann-fold domains"/>
    <property type="match status" value="2"/>
</dbReference>
<dbReference type="OrthoDB" id="4516163at2"/>
<dbReference type="PROSITE" id="PS00606">
    <property type="entry name" value="KS3_1"/>
    <property type="match status" value="1"/>
</dbReference>
<dbReference type="Gene3D" id="1.10.1200.10">
    <property type="entry name" value="ACP-like"/>
    <property type="match status" value="2"/>
</dbReference>
<dbReference type="SUPFAM" id="SSF52151">
    <property type="entry name" value="FabD/lysophospholipase-like"/>
    <property type="match status" value="2"/>
</dbReference>
<dbReference type="Pfam" id="PF14765">
    <property type="entry name" value="PS-DH"/>
    <property type="match status" value="1"/>
</dbReference>
<feature type="region of interest" description="C-terminal hotdog fold" evidence="5">
    <location>
        <begin position="2021"/>
        <end position="2161"/>
    </location>
</feature>
<dbReference type="CDD" id="cd08956">
    <property type="entry name" value="KR_3_FAS_SDR_x"/>
    <property type="match status" value="1"/>
</dbReference>
<dbReference type="Pfam" id="PF08659">
    <property type="entry name" value="KR"/>
    <property type="match status" value="1"/>
</dbReference>
<dbReference type="InterPro" id="IPR009081">
    <property type="entry name" value="PP-bd_ACP"/>
</dbReference>
<dbReference type="Gene3D" id="3.40.47.10">
    <property type="match status" value="2"/>
</dbReference>
<dbReference type="InterPro" id="IPR050091">
    <property type="entry name" value="PKS_NRPS_Biosynth_Enz"/>
</dbReference>
<dbReference type="InterPro" id="IPR014031">
    <property type="entry name" value="Ketoacyl_synth_C"/>
</dbReference>
<dbReference type="InterPro" id="IPR014043">
    <property type="entry name" value="Acyl_transferase_dom"/>
</dbReference>
<evidence type="ECO:0000259" key="9">
    <source>
        <dbReference type="PROSITE" id="PS52019"/>
    </source>
</evidence>
<dbReference type="SUPFAM" id="SSF55048">
    <property type="entry name" value="Probable ACP-binding domain of malonyl-CoA ACP transacylase"/>
    <property type="match status" value="2"/>
</dbReference>
<feature type="region of interest" description="N-terminal hotdog fold" evidence="5">
    <location>
        <begin position="1894"/>
        <end position="2013"/>
    </location>
</feature>
<dbReference type="SMART" id="SM00826">
    <property type="entry name" value="PKS_DH"/>
    <property type="match status" value="1"/>
</dbReference>
<dbReference type="GO" id="GO:0031177">
    <property type="term" value="F:phosphopantetheine binding"/>
    <property type="evidence" value="ECO:0007669"/>
    <property type="project" value="InterPro"/>
</dbReference>
<dbReference type="InterPro" id="IPR042104">
    <property type="entry name" value="PKS_dehydratase_sf"/>
</dbReference>
<dbReference type="GO" id="GO:0004312">
    <property type="term" value="F:fatty acid synthase activity"/>
    <property type="evidence" value="ECO:0007669"/>
    <property type="project" value="TreeGrafter"/>
</dbReference>
<protein>
    <recommendedName>
        <fullName evidence="12">Polyketide synthase</fullName>
    </recommendedName>
</protein>
<dbReference type="InterPro" id="IPR049552">
    <property type="entry name" value="PKS_DH_N"/>
</dbReference>
<dbReference type="InterPro" id="IPR018201">
    <property type="entry name" value="Ketoacyl_synth_AS"/>
</dbReference>
<dbReference type="InterPro" id="IPR020806">
    <property type="entry name" value="PKS_PP-bd"/>
</dbReference>
<dbReference type="SMART" id="SM00827">
    <property type="entry name" value="PKS_AT"/>
    <property type="match status" value="2"/>
</dbReference>
<feature type="domain" description="Carrier" evidence="7">
    <location>
        <begin position="2618"/>
        <end position="2693"/>
    </location>
</feature>
<dbReference type="InterPro" id="IPR036736">
    <property type="entry name" value="ACP-like_sf"/>
</dbReference>
<proteinExistence type="predicted"/>
<dbReference type="PANTHER" id="PTHR43775">
    <property type="entry name" value="FATTY ACID SYNTHASE"/>
    <property type="match status" value="1"/>
</dbReference>
<keyword evidence="2" id="KW-0597">Phosphoprotein</keyword>
<feature type="region of interest" description="Disordered" evidence="6">
    <location>
        <begin position="2743"/>
        <end position="2784"/>
    </location>
</feature>
<dbReference type="PANTHER" id="PTHR43775:SF51">
    <property type="entry name" value="INACTIVE PHENOLPHTHIOCEROL SYNTHESIS POLYKETIDE SYNTHASE TYPE I PKS1-RELATED"/>
    <property type="match status" value="1"/>
</dbReference>
<dbReference type="InterPro" id="IPR057326">
    <property type="entry name" value="KR_dom"/>
</dbReference>
<evidence type="ECO:0000259" key="7">
    <source>
        <dbReference type="PROSITE" id="PS50075"/>
    </source>
</evidence>
<evidence type="ECO:0000256" key="5">
    <source>
        <dbReference type="PROSITE-ProRule" id="PRU01363"/>
    </source>
</evidence>
<evidence type="ECO:0008006" key="12">
    <source>
        <dbReference type="Google" id="ProtNLM"/>
    </source>
</evidence>
<evidence type="ECO:0000256" key="1">
    <source>
        <dbReference type="ARBA" id="ARBA00022450"/>
    </source>
</evidence>
<sequence length="2784" mass="289743">MTAEHRTHEPSSAGAGDRPDPSRAVAIVGMAVRLPGADDLAQFWELLTRGGDAVTVSDRQQRPGGYLRDVTGMDTGFFAVSAVEAAAMDPQQRLLLELAWHAVEDARTSPHDLRGEPVGVYIGAMHGDYEILSHAAGASSRHTLTGLNRGMLANRISHVLGLRGPSLTVDAGQASSLLAVHLAVQSIRRGECDAALAGGVNLALSESETRIAERFGALSPEHACYVFDERADGYVRGEGGALIALKPLTAALAAGDRIYAVIHGSAVNHDGASSAGLTVPSADAQAEVLRAALADAGVEPRRVGYVELHGTGTPVGDPIEAAALGRVYGTAPGRLDALRVGSVKTNIGHLEGAAGIAGLVKAALAVHRAEIPATRNHERPNPRIPLTELGLQVVTRHTSWSGGESTVAAVSSFGMGGANCHVVLSAAEPVPPADTPSPSRGAHPTPFVISAASPGALRARAERLSEFITGGTDLDALAYSLHVTRARHDHRAVVLARDHEELAGGLAAVVAGSAVPQVVSGRRTRTDRGVAGRLAFVFPGQGAQKPAMARALYRTLPAFAEQLDAMIAHFTPYLDVDLRQLLIEEDASGAGLLGRTRYTQPALFAVEYALYRVVRELGIEADYLIGHSIGELVAATASGAFAPEDAARLVAERGRVMQAAPAGGAMIAIAASEREIRAYRDRAAAEFDIAAVNHRQATVVSGDAAAVSAAGAEFAARGYRTTRLSVSHAFHSAHMDPVLAEFRDVVAGTAVARLTTPVASNATGQLLTDAQLAEPDYLTAQLRGTVRFGDGVETLLDHGVTTFLELGPGAGLSSMIRSAPGIDAGGRTVAAIPALRDGTVDADGLLRVLAELECAGVAVRWERLVSSRRRIDLPTYPFQRTPHWLGGRHPGASGPGQQGAADPAAMRFAREAEATPGTPPDPRVADRPTHAATAVVTALNRTLGSSAIGDDELRSAFTTLGMDSLGSVQFRDAVSELTGLSLPASLVYDHPTPRAVIDHIGELLGARPSGAHRPTNTADARTIRSDDDDVVIVAAAGRWPGGLDTPEEFWDALLRGREFTGAFPADRGWDVEVPVSGPARSGGFLYDAAHFDAAFFGIGPREAEAMDPQQRLLLESTWTCLQRAGVAPSSLRGSATGVYIGAVQQEYGPRMHEAAPGTAGYLLTGTTNSVISGRLAYHFGFAGPAVTVDTACSSSLVALHLAVRGLRSGDCDLAVVGGVCVMATPGMFTEFARQGGLAADGHCKPFSDSADGTVWAEAVATLLVQRRADAVRAGHRILAVVRGTAINSDGASNGLTAPNGLAQQRVITAALADARLSPADIDVVEAHGTGTALGDPIEARALGAVYGSARGTDRPVLIGSVKSNIGHTQAAAGVTGVIKLIGALGAATVPPTVNVATPSRLIDWSTANLRVPAAEPVPWPDTGRPRTAAISSFGISGTNAHVILQEPESPASQHVPEFAAPVVFSARSAASLRAHAAALAETIDPGAVAAAAGESHRVDEGFAHRAVVRPSADIGAALTAIATGTPHPDAVVAGPPDETGPRAYVFSGQGSQRIGMGARLAAAVPGFAAELSAVIAHLDPHLPVPLATVLADESGLVHRTRYTQPALFAIEVALYRWLETIGPRPDFVAGHSVGELAAAHVAGVLSLDDACRLVTARGRLMDEIGADGAMAALEAGEAEVAAALRAYPGVDVAAVNGPRATVISGDREAVEDLAEAFRAEGRKVRQLEVSHAFHSGHMDAMVDEFRRIAETVGAATPQIPLVSGLTGETISSTAELNADHWVRHARDAVRFAAVVRTLYDAGVRTFLEVGPDAVLLPMITESVPGPVGVVPTLTRRSDETHSVARAVEALYLDGADVRWPELLGTRPVDTVPLPGYAFTRTRFWSTPEGADHRHPFLGAVARAADGATLLTGTISLDSSPWLADHTIGGAVLFPGTGFLDLALYAAAQAGQDRIAELDLTAPMILADSDRIVEVTVGAGGHGDAREVTIRSRIPGEQWVTHASGLLGDDAGPDPVAGELAVSHPDPEDLYRQLAADGYRYGPAFRNLRRFDDAATDSGRIQVRLELDRSTPAAAAHRVHPALLDAALHPLVMALPESGSGPVLPAQFRGVRVSAPPTGPVLAEATRTGPYRAALRVDAADGRTLVEIDAVTFLPATLPADPGDGLPGRLVRQPAGPVAEAPDGDVVVVGGTDADFATTAELRAAVRDGRDVPDVVVALTARGGSDDVVADTYQAVAETVSALREWVDDDTFAETQLAIVVEDAGAGAHGSVSGHAVAGFVRTVQHEWPGRFRLVQTDAVTDARRIAAAVEATSGPEIVVRDNHIQQTTVEPVPAPDEGRRAAALSGTVLVTGASGALARVVCRHLVTAHGVKHLLLVSRGGAGAEQVTRLRELGAQVRTVACDIAEAEQVRDLIDGIDPDAPVSAVFHLAGVLDDAALVNIAPEQIATVLRPKVDGAWNLHRYTEQLPDLGAFVLFSSMVATTGNPGQSVYGAANAFLDGLARARHRAGLPATAIGWGFWEDVDGMGATLTGAELARLRRSGVGSLSAEQAVRYLDAALASGEPHVLATPAWPSAIRVRSARSPVAAPAAGPRSAPRAAAPAHTENRWAAMSPGERGQAVIALVRDAVAQSLGYSSGSEIEARRGFLDMGVDSLAAVELRNQLSRACGVRLSATALIDYPTVDRLGEHVIALLTEQLDGTATSGHGESDGVDIAALIADLTRVQRDPALLEPRQRELLLAQLRRLSAPTDPDPDADDRDPEAATDDELFDLIDNELGLSRDEAL</sequence>
<dbReference type="SMART" id="SM00825">
    <property type="entry name" value="PKS_KS"/>
    <property type="match status" value="2"/>
</dbReference>
<dbReference type="InterPro" id="IPR013968">
    <property type="entry name" value="PKS_KR"/>
</dbReference>
<comment type="caution">
    <text evidence="10">The sequence shown here is derived from an EMBL/GenBank/DDBJ whole genome shotgun (WGS) entry which is preliminary data.</text>
</comment>
<evidence type="ECO:0000256" key="2">
    <source>
        <dbReference type="ARBA" id="ARBA00022553"/>
    </source>
</evidence>
<dbReference type="Gene3D" id="3.40.50.720">
    <property type="entry name" value="NAD(P)-binding Rossmann-like Domain"/>
    <property type="match status" value="1"/>
</dbReference>
<dbReference type="PROSITE" id="PS00012">
    <property type="entry name" value="PHOSPHOPANTETHEINE"/>
    <property type="match status" value="1"/>
</dbReference>
<dbReference type="SUPFAM" id="SSF47336">
    <property type="entry name" value="ACP-like"/>
    <property type="match status" value="2"/>
</dbReference>
<dbReference type="InterPro" id="IPR020807">
    <property type="entry name" value="PKS_DH"/>
</dbReference>
<keyword evidence="3" id="KW-0808">Transferase</keyword>
<dbReference type="GO" id="GO:0006633">
    <property type="term" value="P:fatty acid biosynthetic process"/>
    <property type="evidence" value="ECO:0007669"/>
    <property type="project" value="InterPro"/>
</dbReference>
<dbReference type="SMART" id="SM01294">
    <property type="entry name" value="PKS_PP_betabranch"/>
    <property type="match status" value="2"/>
</dbReference>
<feature type="region of interest" description="Disordered" evidence="6">
    <location>
        <begin position="1"/>
        <end position="22"/>
    </location>
</feature>
<dbReference type="Gene3D" id="3.40.366.10">
    <property type="entry name" value="Malonyl-Coenzyme A Acyl Carrier Protein, domain 2"/>
    <property type="match status" value="2"/>
</dbReference>
<evidence type="ECO:0000313" key="11">
    <source>
        <dbReference type="Proteomes" id="UP000239874"/>
    </source>
</evidence>
<dbReference type="Pfam" id="PF16197">
    <property type="entry name" value="KAsynt_C_assoc"/>
    <property type="match status" value="2"/>
</dbReference>
<dbReference type="FunFam" id="3.40.47.10:FF:000019">
    <property type="entry name" value="Polyketide synthase type I"/>
    <property type="match status" value="1"/>
</dbReference>
<keyword evidence="4" id="KW-0012">Acyltransferase</keyword>
<dbReference type="InterPro" id="IPR014030">
    <property type="entry name" value="Ketoacyl_synth_N"/>
</dbReference>
<dbReference type="Pfam" id="PF02801">
    <property type="entry name" value="Ketoacyl-synt_C"/>
    <property type="match status" value="2"/>
</dbReference>